<evidence type="ECO:0000313" key="4">
    <source>
        <dbReference type="Proteomes" id="UP001210211"/>
    </source>
</evidence>
<dbReference type="InterPro" id="IPR013094">
    <property type="entry name" value="AB_hydrolase_3"/>
</dbReference>
<dbReference type="EMBL" id="JAMRDG010000001">
    <property type="protein sequence ID" value="KAJ3705022.1"/>
    <property type="molecule type" value="Genomic_DNA"/>
</dbReference>
<dbReference type="PROSITE" id="PS01174">
    <property type="entry name" value="LIPASE_GDXG_SER"/>
    <property type="match status" value="1"/>
</dbReference>
<dbReference type="Pfam" id="PF07859">
    <property type="entry name" value="Abhydrolase_3"/>
    <property type="match status" value="1"/>
</dbReference>
<dbReference type="AlphaFoldDB" id="A0AAD5ZW34"/>
<gene>
    <name evidence="3" type="ORF">LUZ61_008727</name>
</gene>
<feature type="domain" description="Alpha/beta hydrolase fold-3" evidence="2">
    <location>
        <begin position="74"/>
        <end position="284"/>
    </location>
</feature>
<dbReference type="InterPro" id="IPR029058">
    <property type="entry name" value="AB_hydrolase_fold"/>
</dbReference>
<dbReference type="InterPro" id="IPR033140">
    <property type="entry name" value="Lipase_GDXG_put_SER_AS"/>
</dbReference>
<name>A0AAD5ZW34_9POAL</name>
<dbReference type="GO" id="GO:0016787">
    <property type="term" value="F:hydrolase activity"/>
    <property type="evidence" value="ECO:0007669"/>
    <property type="project" value="InterPro"/>
</dbReference>
<dbReference type="Gene3D" id="3.40.50.1820">
    <property type="entry name" value="alpha/beta hydrolase"/>
    <property type="match status" value="1"/>
</dbReference>
<reference evidence="3 4" key="1">
    <citation type="journal article" date="2022" name="Cell">
        <title>Repeat-based holocentromeres influence genome architecture and karyotype evolution.</title>
        <authorList>
            <person name="Hofstatter P.G."/>
            <person name="Thangavel G."/>
            <person name="Lux T."/>
            <person name="Neumann P."/>
            <person name="Vondrak T."/>
            <person name="Novak P."/>
            <person name="Zhang M."/>
            <person name="Costa L."/>
            <person name="Castellani M."/>
            <person name="Scott A."/>
            <person name="Toegelov H."/>
            <person name="Fuchs J."/>
            <person name="Mata-Sucre Y."/>
            <person name="Dias Y."/>
            <person name="Vanzela A.L.L."/>
            <person name="Huettel B."/>
            <person name="Almeida C.C.S."/>
            <person name="Simkova H."/>
            <person name="Souza G."/>
            <person name="Pedrosa-Harand A."/>
            <person name="Macas J."/>
            <person name="Mayer K.F.X."/>
            <person name="Houben A."/>
            <person name="Marques A."/>
        </authorList>
    </citation>
    <scope>NUCLEOTIDE SEQUENCE [LARGE SCALE GENOMIC DNA]</scope>
    <source>
        <strain evidence="3">RhyTen1mFocal</strain>
    </source>
</reference>
<feature type="active site" evidence="1">
    <location>
        <position position="157"/>
    </location>
</feature>
<dbReference type="InterPro" id="IPR050466">
    <property type="entry name" value="Carboxylest/Gibb_receptor"/>
</dbReference>
<proteinExistence type="predicted"/>
<dbReference type="PANTHER" id="PTHR23024">
    <property type="entry name" value="ARYLACETAMIDE DEACETYLASE"/>
    <property type="match status" value="1"/>
</dbReference>
<evidence type="ECO:0000256" key="1">
    <source>
        <dbReference type="PROSITE-ProRule" id="PRU10038"/>
    </source>
</evidence>
<dbReference type="SUPFAM" id="SSF53474">
    <property type="entry name" value="alpha/beta-Hydrolases"/>
    <property type="match status" value="1"/>
</dbReference>
<dbReference type="Proteomes" id="UP001210211">
    <property type="component" value="Unassembled WGS sequence"/>
</dbReference>
<sequence length="307" mass="33832">MDTNTEILHDFAPFFKILKNGSIQRLVGTEFVPAGQGMTTGVTSKDVTIDPNCNLSVRLFLPPNPSKSEKLPILIYFHGGAFVLESAFSPGYHAYVGSLTSNCNVLAVSVNYRLAPEHCVPAAYDDSLAAIQWVLSCKDDWLAEFGDFNRIFMAGDSAGGNIAHNMALREIGTKIEGLILFHPWFGGSEPKATDEGHMKSRFVTNMLWKYACPASDGVDDPRINPMAQDAPSLTGLNCKRLLVCWAGKDGLKEWQKAYYEAVKNSGYQGEVEMCESEGEEHCFHITTPGREKAKELMDLVASFFSKN</sequence>
<protein>
    <recommendedName>
        <fullName evidence="2">Alpha/beta hydrolase fold-3 domain-containing protein</fullName>
    </recommendedName>
</protein>
<comment type="caution">
    <text evidence="3">The sequence shown here is derived from an EMBL/GenBank/DDBJ whole genome shotgun (WGS) entry which is preliminary data.</text>
</comment>
<keyword evidence="4" id="KW-1185">Reference proteome</keyword>
<evidence type="ECO:0000259" key="2">
    <source>
        <dbReference type="Pfam" id="PF07859"/>
    </source>
</evidence>
<evidence type="ECO:0000313" key="3">
    <source>
        <dbReference type="EMBL" id="KAJ3705022.1"/>
    </source>
</evidence>
<accession>A0AAD5ZW34</accession>
<dbReference type="PANTHER" id="PTHR23024:SF577">
    <property type="entry name" value="CARBOXYLESTERASE 2-RELATED"/>
    <property type="match status" value="1"/>
</dbReference>
<organism evidence="3 4">
    <name type="scientific">Rhynchospora tenuis</name>
    <dbReference type="NCBI Taxonomy" id="198213"/>
    <lineage>
        <taxon>Eukaryota</taxon>
        <taxon>Viridiplantae</taxon>
        <taxon>Streptophyta</taxon>
        <taxon>Embryophyta</taxon>
        <taxon>Tracheophyta</taxon>
        <taxon>Spermatophyta</taxon>
        <taxon>Magnoliopsida</taxon>
        <taxon>Liliopsida</taxon>
        <taxon>Poales</taxon>
        <taxon>Cyperaceae</taxon>
        <taxon>Cyperoideae</taxon>
        <taxon>Rhynchosporeae</taxon>
        <taxon>Rhynchospora</taxon>
    </lineage>
</organism>